<evidence type="ECO:0000313" key="2">
    <source>
        <dbReference type="Proteomes" id="UP000006352"/>
    </source>
</evidence>
<evidence type="ECO:0008006" key="3">
    <source>
        <dbReference type="Google" id="ProtNLM"/>
    </source>
</evidence>
<keyword evidence="2" id="KW-1185">Reference proteome</keyword>
<dbReference type="AlphaFoldDB" id="J4GBQ5"/>
<dbReference type="HOGENOM" id="CLU_509027_0_0_1"/>
<dbReference type="RefSeq" id="XP_012183626.1">
    <property type="nucleotide sequence ID" value="XM_012328236.1"/>
</dbReference>
<dbReference type="Proteomes" id="UP000006352">
    <property type="component" value="Unassembled WGS sequence"/>
</dbReference>
<reference evidence="1 2" key="1">
    <citation type="journal article" date="2012" name="Appl. Environ. Microbiol.">
        <title>Short-read sequencing for genomic analysis of the brown rot fungus Fibroporia radiculosa.</title>
        <authorList>
            <person name="Tang J.D."/>
            <person name="Perkins A.D."/>
            <person name="Sonstegard T.S."/>
            <person name="Schroeder S.G."/>
            <person name="Burgess S.C."/>
            <person name="Diehl S.V."/>
        </authorList>
    </citation>
    <scope>NUCLEOTIDE SEQUENCE [LARGE SCALE GENOMIC DNA]</scope>
    <source>
        <strain evidence="1 2">TFFH 294</strain>
    </source>
</reference>
<accession>J4GBQ5</accession>
<protein>
    <recommendedName>
        <fullName evidence="3">C2H2-type domain-containing protein</fullName>
    </recommendedName>
</protein>
<sequence>MSAYSRLSSAADGWVGTWRDIENWVDQAGEVESLSSILAQTILAPPSAPTEERTESMEGPVSSIDCDYRSLSRVATAPAHSTRLMGTGSQNLCYASPFPYAQPSYDAGSTLPMGSEGAGVPDVLPDIRNALLQNYRNVPQYPQHWDSYSSDPFGGNAQQLRSYNNMPDVGPQHPNDENYYRGQHESLGSSIPHHLGARHMSPLSMLPRVPVAYNEAYRYRLVPLEAITVCIAPSMDVFCVLDTDFVLYPPEWHVQVPPQEDPHFALPVPMSYADSVVLPEMKQPSIANHVCMPQAEATPCADTNLLYQDTWEALPYQFHDMEIAAFETTGMLTQACSDLTSLRVEETAPCIDSSSIYQDTRDLLPREPNSIETAALETTEILNQACSNFSALDLGSAAGANTVPQDLPVLEAFPEGDMERSPGATTKICLWDSCGAHLTSPSVASVRKHFTEYHATVCSTGGGGGDALVVCRWEQCRTEMKRANYVKHVCGVHLRLMEVVCECCGSTLIRPDALRRHQEKACTPGSAVRRRIAKN</sequence>
<dbReference type="EMBL" id="HE797151">
    <property type="protein sequence ID" value="CCM04343.1"/>
    <property type="molecule type" value="Genomic_DNA"/>
</dbReference>
<gene>
    <name evidence="1" type="ORF">FIBRA_06515</name>
</gene>
<name>J4GBQ5_9APHY</name>
<dbReference type="GeneID" id="24099254"/>
<dbReference type="InParanoid" id="J4GBQ5"/>
<evidence type="ECO:0000313" key="1">
    <source>
        <dbReference type="EMBL" id="CCM04343.1"/>
    </source>
</evidence>
<organism evidence="1 2">
    <name type="scientific">Fibroporia radiculosa</name>
    <dbReference type="NCBI Taxonomy" id="599839"/>
    <lineage>
        <taxon>Eukaryota</taxon>
        <taxon>Fungi</taxon>
        <taxon>Dikarya</taxon>
        <taxon>Basidiomycota</taxon>
        <taxon>Agaricomycotina</taxon>
        <taxon>Agaricomycetes</taxon>
        <taxon>Polyporales</taxon>
        <taxon>Fibroporiaceae</taxon>
        <taxon>Fibroporia</taxon>
    </lineage>
</organism>
<proteinExistence type="predicted"/>